<feature type="region of interest" description="Disordered" evidence="8">
    <location>
        <begin position="29"/>
        <end position="73"/>
    </location>
</feature>
<keyword evidence="4 7" id="KW-0728">SH3 domain</keyword>
<comment type="catalytic activity">
    <reaction evidence="5">
        <text>L-threonyl-[protein] + ATP = O-phospho-L-threonyl-[protein] + ADP + H(+)</text>
        <dbReference type="Rhea" id="RHEA:46608"/>
        <dbReference type="Rhea" id="RHEA-COMP:11060"/>
        <dbReference type="Rhea" id="RHEA-COMP:11605"/>
        <dbReference type="ChEBI" id="CHEBI:15378"/>
        <dbReference type="ChEBI" id="CHEBI:30013"/>
        <dbReference type="ChEBI" id="CHEBI:30616"/>
        <dbReference type="ChEBI" id="CHEBI:61977"/>
        <dbReference type="ChEBI" id="CHEBI:456216"/>
        <dbReference type="EC" id="2.7.11.25"/>
    </reaction>
</comment>
<dbReference type="InterPro" id="IPR001452">
    <property type="entry name" value="SH3_domain"/>
</dbReference>
<keyword evidence="12" id="KW-1185">Reference proteome</keyword>
<dbReference type="Gene3D" id="2.30.30.40">
    <property type="entry name" value="SH3 Domains"/>
    <property type="match status" value="1"/>
</dbReference>
<protein>
    <recommendedName>
        <fullName evidence="3">mitogen-activated protein kinase kinase kinase</fullName>
        <ecNumber evidence="3">2.7.11.25</ecNumber>
    </recommendedName>
</protein>
<proteinExistence type="inferred from homology"/>
<evidence type="ECO:0000256" key="7">
    <source>
        <dbReference type="PROSITE-ProRule" id="PRU00192"/>
    </source>
</evidence>
<evidence type="ECO:0000259" key="10">
    <source>
        <dbReference type="PROSITE" id="PS50011"/>
    </source>
</evidence>
<feature type="compositionally biased region" description="Low complexity" evidence="8">
    <location>
        <begin position="45"/>
        <end position="55"/>
    </location>
</feature>
<dbReference type="EC" id="2.7.11.25" evidence="3"/>
<dbReference type="Gene3D" id="1.10.510.10">
    <property type="entry name" value="Transferase(Phosphotransferase) domain 1"/>
    <property type="match status" value="2"/>
</dbReference>
<dbReference type="InterPro" id="IPR001245">
    <property type="entry name" value="Ser-Thr/Tyr_kinase_cat_dom"/>
</dbReference>
<dbReference type="InterPro" id="IPR051681">
    <property type="entry name" value="Ser/Thr_Kinases-Pseudokinases"/>
</dbReference>
<dbReference type="SUPFAM" id="SSF50044">
    <property type="entry name" value="SH3-domain"/>
    <property type="match status" value="1"/>
</dbReference>
<dbReference type="Pfam" id="PF07714">
    <property type="entry name" value="PK_Tyr_Ser-Thr"/>
    <property type="match status" value="2"/>
</dbReference>
<organism evidence="11 12">
    <name type="scientific">Rickenella mellea</name>
    <dbReference type="NCBI Taxonomy" id="50990"/>
    <lineage>
        <taxon>Eukaryota</taxon>
        <taxon>Fungi</taxon>
        <taxon>Dikarya</taxon>
        <taxon>Basidiomycota</taxon>
        <taxon>Agaricomycotina</taxon>
        <taxon>Agaricomycetes</taxon>
        <taxon>Hymenochaetales</taxon>
        <taxon>Rickenellaceae</taxon>
        <taxon>Rickenella</taxon>
    </lineage>
</organism>
<dbReference type="InterPro" id="IPR000719">
    <property type="entry name" value="Prot_kinase_dom"/>
</dbReference>
<dbReference type="InterPro" id="IPR036028">
    <property type="entry name" value="SH3-like_dom_sf"/>
</dbReference>
<sequence>MTLTSEPLVDDRDSDNDVVGFVRVRGASSPIKPAHGRLYGERHPSYYSSASSVSGSEDDDDDGSVFSDDGASELSIPNEDIDFDLVYALMSFAATIEGQASVTKGEPLLLMDDSNSYWWLVRVLKTQEIGYIPAENIETPFERLARLNKHRNGDLSSATQSELLEGVHISGTQAKLPVKARATHDQPVHVETAVKFVPKADVFRYPPAIWDEEVDSGDEWEDDDIAFEEDDINDEAGGHAGEEAGETPSTISDDEPEESSEQSSSTVAWSPFLAPSKVGGRKILPECDMDDSDSETEQLYRRLPFSREIDFDINLRELRARERTQDLLNFCTFLKGGTAITSHGEVRERKFRQLTTEMLLPVNETLWLAFRDHVKIYAMTAYYVLDFFYHHYDLGSFIINNDLAPHDDQYQTFWETVCVWMRWDRATALVNHDDVQATLEKNIELIKSLELSCLSSTVWHCTTGLAFEYDTGELPGLVEQTMLSSELRESFYMLDPLSIRRFQAFLRKLMSDYCTRTRLFESFIRKLVARTGVLPDHLFLEGVRRIGKNPLIGGGFADVWRGECNGEPVALKVLRVFQRGKLEFETVHKKFCQEAMLWQSFDHKNVLPFFGICEEEFRPLLAMVSPWMENGDLVSYLEGNDDADRWNIVSILVLSRRTLTRVRMRKKIRGVASGLHYLHHLKPLIVHGDLRAANVLVDENCEPRIADFGLARMIDSHPTSIVATSFNGKGTMRWQAPELLDASRFCGISLGVTTMSDVYAYACLCLEVFTGRIPFPELSDGAVILSVAVKDQRPPRPSEPATSRGLDDVVWELIEACWVKEPNGRPSMDEVLERLTTQDLIRRKALTGRASSSPDCALGSNAALDAAERRAAMEKWASSSLFLQGARHIGDGPVVCGASADIWRGYFADQPVAMKVLRIFQHGRKDFDTLLEKFFEDAVKWQELQHRNISSFFGMCDDEFKPRLTLVSPWMEHGDMVSYLKQKQDIDRRGLVCVHSSLRFLSVSEVL</sequence>
<dbReference type="PROSITE" id="PS50002">
    <property type="entry name" value="SH3"/>
    <property type="match status" value="1"/>
</dbReference>
<dbReference type="Proteomes" id="UP000294933">
    <property type="component" value="Unassembled WGS sequence"/>
</dbReference>
<dbReference type="AlphaFoldDB" id="A0A4Y7Q5T6"/>
<dbReference type="InterPro" id="IPR008266">
    <property type="entry name" value="Tyr_kinase_AS"/>
</dbReference>
<accession>A0A4Y7Q5T6</accession>
<dbReference type="EMBL" id="ML170174">
    <property type="protein sequence ID" value="TDL22512.1"/>
    <property type="molecule type" value="Genomic_DNA"/>
</dbReference>
<keyword evidence="11" id="KW-0418">Kinase</keyword>
<name>A0A4Y7Q5T6_9AGAM</name>
<comment type="similarity">
    <text evidence="2">Belongs to the protein kinase superfamily. STE Ser/Thr protein kinase family. MAP kinase kinase kinase subfamily.</text>
</comment>
<keyword evidence="11" id="KW-0808">Transferase</keyword>
<comment type="catalytic activity">
    <reaction evidence="6">
        <text>L-seryl-[protein] + ATP = O-phospho-L-seryl-[protein] + ADP + H(+)</text>
        <dbReference type="Rhea" id="RHEA:17989"/>
        <dbReference type="Rhea" id="RHEA-COMP:9863"/>
        <dbReference type="Rhea" id="RHEA-COMP:11604"/>
        <dbReference type="ChEBI" id="CHEBI:15378"/>
        <dbReference type="ChEBI" id="CHEBI:29999"/>
        <dbReference type="ChEBI" id="CHEBI:30616"/>
        <dbReference type="ChEBI" id="CHEBI:83421"/>
        <dbReference type="ChEBI" id="CHEBI:456216"/>
        <dbReference type="EC" id="2.7.11.25"/>
    </reaction>
</comment>
<dbReference type="PROSITE" id="PS00109">
    <property type="entry name" value="PROTEIN_KINASE_TYR"/>
    <property type="match status" value="1"/>
</dbReference>
<dbReference type="PROSITE" id="PS50011">
    <property type="entry name" value="PROTEIN_KINASE_DOM"/>
    <property type="match status" value="1"/>
</dbReference>
<evidence type="ECO:0000256" key="6">
    <source>
        <dbReference type="ARBA" id="ARBA00048329"/>
    </source>
</evidence>
<feature type="domain" description="Protein kinase" evidence="10">
    <location>
        <begin position="545"/>
        <end position="841"/>
    </location>
</feature>
<evidence type="ECO:0000256" key="2">
    <source>
        <dbReference type="ARBA" id="ARBA00006529"/>
    </source>
</evidence>
<dbReference type="SUPFAM" id="SSF56112">
    <property type="entry name" value="Protein kinase-like (PK-like)"/>
    <property type="match status" value="2"/>
</dbReference>
<dbReference type="InterPro" id="IPR011009">
    <property type="entry name" value="Kinase-like_dom_sf"/>
</dbReference>
<feature type="region of interest" description="Disordered" evidence="8">
    <location>
        <begin position="233"/>
        <end position="270"/>
    </location>
</feature>
<dbReference type="GO" id="GO:0004709">
    <property type="term" value="F:MAP kinase kinase kinase activity"/>
    <property type="evidence" value="ECO:0007669"/>
    <property type="project" value="UniProtKB-EC"/>
</dbReference>
<evidence type="ECO:0000256" key="1">
    <source>
        <dbReference type="ARBA" id="ARBA00001946"/>
    </source>
</evidence>
<comment type="cofactor">
    <cofactor evidence="1">
        <name>Mg(2+)</name>
        <dbReference type="ChEBI" id="CHEBI:18420"/>
    </cofactor>
</comment>
<dbReference type="OrthoDB" id="196165at2759"/>
<dbReference type="STRING" id="50990.A0A4Y7Q5T6"/>
<dbReference type="Pfam" id="PF00018">
    <property type="entry name" value="SH3_1"/>
    <property type="match status" value="1"/>
</dbReference>
<dbReference type="VEuPathDB" id="FungiDB:BD410DRAFT_206191"/>
<gene>
    <name evidence="11" type="ORF">BD410DRAFT_206191</name>
</gene>
<dbReference type="SMART" id="SM00326">
    <property type="entry name" value="SH3"/>
    <property type="match status" value="1"/>
</dbReference>
<evidence type="ECO:0000256" key="8">
    <source>
        <dbReference type="SAM" id="MobiDB-lite"/>
    </source>
</evidence>
<evidence type="ECO:0000256" key="4">
    <source>
        <dbReference type="ARBA" id="ARBA00022443"/>
    </source>
</evidence>
<evidence type="ECO:0000259" key="9">
    <source>
        <dbReference type="PROSITE" id="PS50002"/>
    </source>
</evidence>
<evidence type="ECO:0000313" key="11">
    <source>
        <dbReference type="EMBL" id="TDL22512.1"/>
    </source>
</evidence>
<dbReference type="GO" id="GO:0005524">
    <property type="term" value="F:ATP binding"/>
    <property type="evidence" value="ECO:0007669"/>
    <property type="project" value="UniProtKB-KW"/>
</dbReference>
<dbReference type="PANTHER" id="PTHR44329">
    <property type="entry name" value="SERINE/THREONINE-PROTEIN KINASE TNNI3K-RELATED"/>
    <property type="match status" value="1"/>
</dbReference>
<reference evidence="11 12" key="1">
    <citation type="submission" date="2018-06" db="EMBL/GenBank/DDBJ databases">
        <title>A transcriptomic atlas of mushroom development highlights an independent origin of complex multicellularity.</title>
        <authorList>
            <consortium name="DOE Joint Genome Institute"/>
            <person name="Krizsan K."/>
            <person name="Almasi E."/>
            <person name="Merenyi Z."/>
            <person name="Sahu N."/>
            <person name="Viragh M."/>
            <person name="Koszo T."/>
            <person name="Mondo S."/>
            <person name="Kiss B."/>
            <person name="Balint B."/>
            <person name="Kues U."/>
            <person name="Barry K."/>
            <person name="Hegedus J.C."/>
            <person name="Henrissat B."/>
            <person name="Johnson J."/>
            <person name="Lipzen A."/>
            <person name="Ohm R."/>
            <person name="Nagy I."/>
            <person name="Pangilinan J."/>
            <person name="Yan J."/>
            <person name="Xiong Y."/>
            <person name="Grigoriev I.V."/>
            <person name="Hibbett D.S."/>
            <person name="Nagy L.G."/>
        </authorList>
    </citation>
    <scope>NUCLEOTIDE SEQUENCE [LARGE SCALE GENOMIC DNA]</scope>
    <source>
        <strain evidence="11 12">SZMC22713</strain>
    </source>
</reference>
<evidence type="ECO:0000256" key="3">
    <source>
        <dbReference type="ARBA" id="ARBA00012406"/>
    </source>
</evidence>
<feature type="domain" description="SH3" evidence="9">
    <location>
        <begin position="81"/>
        <end position="142"/>
    </location>
</feature>
<evidence type="ECO:0000313" key="12">
    <source>
        <dbReference type="Proteomes" id="UP000294933"/>
    </source>
</evidence>
<evidence type="ECO:0000256" key="5">
    <source>
        <dbReference type="ARBA" id="ARBA00047559"/>
    </source>
</evidence>